<evidence type="ECO:0000256" key="3">
    <source>
        <dbReference type="ARBA" id="ARBA00007441"/>
    </source>
</evidence>
<evidence type="ECO:0000256" key="1">
    <source>
        <dbReference type="ARBA" id="ARBA00001933"/>
    </source>
</evidence>
<evidence type="ECO:0000256" key="7">
    <source>
        <dbReference type="ARBA" id="ARBA00022576"/>
    </source>
</evidence>
<sequence>MSIFSNVQTAPPIEVFALTRAYNADQNPKKVNLGVGAYRTDEGKPWVLPVVRKLEAQLAADETLNHEYLPVLGLDAFSKAAVHMLLGTDCPAVIDNRALGVQSLSGTGALFVGAKFLQKILGYDTYYYSAPTWGNHKLIFDTAGFKQGRAYRYWDPATKNIDFEGMCEDLRNAPENSVIILHACAHNPTGCDPTDAQWKQIAEIMRERKLFPFFDSAYQGFASGDLDKDARTVRYFAKEGFELFCSQSFSKNFGLYNERTGNLTVVMKDAELAAAVLSQLTLVVRATYSNPPAHGARVVAATLTNKDLFAEWQDHIRVMSSRIIQMREALRDRLVKLGTPGTWDHITRQIGMFSFTGLTPQQCEYLGNEHHIYLLRSGRANMAGLNTNNIDYVASAIHDAVTKFPAA</sequence>
<keyword evidence="7 21" id="KW-0032">Aminotransferase</keyword>
<comment type="similarity">
    <text evidence="3">Belongs to the class-I pyridoxal-phosphate-dependent aminotransferase family.</text>
</comment>
<dbReference type="EMBL" id="VIIS01001486">
    <property type="protein sequence ID" value="KAF0297462.1"/>
    <property type="molecule type" value="Genomic_DNA"/>
</dbReference>
<dbReference type="FunFam" id="3.40.640.10:FF:000044">
    <property type="entry name" value="Aspartate aminotransferase"/>
    <property type="match status" value="1"/>
</dbReference>
<evidence type="ECO:0000256" key="16">
    <source>
        <dbReference type="ARBA" id="ARBA00043056"/>
    </source>
</evidence>
<dbReference type="PANTHER" id="PTHR11879:SF55">
    <property type="entry name" value="GLUTAMATE OXALOACETATE TRANSAMINASE 1, ISOFORM B"/>
    <property type="match status" value="1"/>
</dbReference>
<organism evidence="21 22">
    <name type="scientific">Amphibalanus amphitrite</name>
    <name type="common">Striped barnacle</name>
    <name type="synonym">Balanus amphitrite</name>
    <dbReference type="NCBI Taxonomy" id="1232801"/>
    <lineage>
        <taxon>Eukaryota</taxon>
        <taxon>Metazoa</taxon>
        <taxon>Ecdysozoa</taxon>
        <taxon>Arthropoda</taxon>
        <taxon>Crustacea</taxon>
        <taxon>Multicrustacea</taxon>
        <taxon>Cirripedia</taxon>
        <taxon>Thoracica</taxon>
        <taxon>Thoracicalcarea</taxon>
        <taxon>Balanomorpha</taxon>
        <taxon>Balanoidea</taxon>
        <taxon>Balanidae</taxon>
        <taxon>Amphibalaninae</taxon>
        <taxon>Amphibalanus</taxon>
    </lineage>
</organism>
<evidence type="ECO:0000256" key="9">
    <source>
        <dbReference type="ARBA" id="ARBA00022898"/>
    </source>
</evidence>
<dbReference type="PANTHER" id="PTHR11879">
    <property type="entry name" value="ASPARTATE AMINOTRANSFERASE"/>
    <property type="match status" value="1"/>
</dbReference>
<evidence type="ECO:0000256" key="12">
    <source>
        <dbReference type="ARBA" id="ARBA00038941"/>
    </source>
</evidence>
<evidence type="ECO:0000256" key="17">
    <source>
        <dbReference type="ARBA" id="ARBA00048507"/>
    </source>
</evidence>
<dbReference type="OrthoDB" id="6752799at2759"/>
<keyword evidence="9" id="KW-0663">Pyridoxal phosphate</keyword>
<dbReference type="AlphaFoldDB" id="A0A6A4W369"/>
<dbReference type="Pfam" id="PF00155">
    <property type="entry name" value="Aminotran_1_2"/>
    <property type="match status" value="1"/>
</dbReference>
<dbReference type="Gene3D" id="3.90.1150.10">
    <property type="entry name" value="Aspartate Aminotransferase, domain 1"/>
    <property type="match status" value="1"/>
</dbReference>
<keyword evidence="22" id="KW-1185">Reference proteome</keyword>
<evidence type="ECO:0000313" key="22">
    <source>
        <dbReference type="Proteomes" id="UP000440578"/>
    </source>
</evidence>
<name>A0A6A4W369_AMPAM</name>
<comment type="caution">
    <text evidence="21">The sequence shown here is derived from an EMBL/GenBank/DDBJ whole genome shotgun (WGS) entry which is preliminary data.</text>
</comment>
<comment type="catalytic activity">
    <reaction evidence="17">
        <text>L-aspartate + 2-oxoglutarate = oxaloacetate + L-glutamate</text>
        <dbReference type="Rhea" id="RHEA:21824"/>
        <dbReference type="ChEBI" id="CHEBI:16452"/>
        <dbReference type="ChEBI" id="CHEBI:16810"/>
        <dbReference type="ChEBI" id="CHEBI:29985"/>
        <dbReference type="ChEBI" id="CHEBI:29991"/>
        <dbReference type="EC" id="2.6.1.1"/>
    </reaction>
    <physiologicalReaction direction="left-to-right" evidence="17">
        <dbReference type="Rhea" id="RHEA:21825"/>
    </physiologicalReaction>
</comment>
<evidence type="ECO:0000256" key="2">
    <source>
        <dbReference type="ARBA" id="ARBA00004496"/>
    </source>
</evidence>
<evidence type="ECO:0000256" key="5">
    <source>
        <dbReference type="ARBA" id="ARBA00012753"/>
    </source>
</evidence>
<proteinExistence type="inferred from homology"/>
<evidence type="ECO:0000313" key="21">
    <source>
        <dbReference type="EMBL" id="KAF0297462.1"/>
    </source>
</evidence>
<dbReference type="GO" id="GO:0004069">
    <property type="term" value="F:L-aspartate:2-oxoglutarate aminotransferase activity"/>
    <property type="evidence" value="ECO:0007669"/>
    <property type="project" value="UniProtKB-EC"/>
</dbReference>
<dbReference type="CDD" id="cd00609">
    <property type="entry name" value="AAT_like"/>
    <property type="match status" value="1"/>
</dbReference>
<evidence type="ECO:0000256" key="14">
    <source>
        <dbReference type="ARBA" id="ARBA00042149"/>
    </source>
</evidence>
<evidence type="ECO:0000256" key="8">
    <source>
        <dbReference type="ARBA" id="ARBA00022679"/>
    </source>
</evidence>
<evidence type="ECO:0000256" key="13">
    <source>
        <dbReference type="ARBA" id="ARBA00040527"/>
    </source>
</evidence>
<comment type="subcellular location">
    <subcellularLocation>
        <location evidence="2">Cytoplasm</location>
    </subcellularLocation>
</comment>
<comment type="cofactor">
    <cofactor evidence="1">
        <name>pyridoxal 5'-phosphate</name>
        <dbReference type="ChEBI" id="CHEBI:597326"/>
    </cofactor>
</comment>
<dbReference type="PRINTS" id="PR00799">
    <property type="entry name" value="TRANSAMINASE"/>
</dbReference>
<feature type="domain" description="Aminotransferase class I/classII large" evidence="20">
    <location>
        <begin position="29"/>
        <end position="397"/>
    </location>
</feature>
<evidence type="ECO:0000256" key="11">
    <source>
        <dbReference type="ARBA" id="ARBA00036027"/>
    </source>
</evidence>
<keyword evidence="8 21" id="KW-0808">Transferase</keyword>
<reference evidence="21 22" key="1">
    <citation type="submission" date="2019-07" db="EMBL/GenBank/DDBJ databases">
        <title>Draft genome assembly of a fouling barnacle, Amphibalanus amphitrite (Darwin, 1854): The first reference genome for Thecostraca.</title>
        <authorList>
            <person name="Kim W."/>
        </authorList>
    </citation>
    <scope>NUCLEOTIDE SEQUENCE [LARGE SCALE GENOMIC DNA]</scope>
    <source>
        <strain evidence="21">SNU_AA5</strain>
        <tissue evidence="21">Soma without cirri and trophi</tissue>
    </source>
</reference>
<dbReference type="InterPro" id="IPR004839">
    <property type="entry name" value="Aminotransferase_I/II_large"/>
</dbReference>
<comment type="catalytic activity">
    <reaction evidence="19">
        <text>L-cysteine + 2-oxoglutarate = 2-oxo-3-sulfanylpropanoate + L-glutamate</text>
        <dbReference type="Rhea" id="RHEA:17441"/>
        <dbReference type="ChEBI" id="CHEBI:16810"/>
        <dbReference type="ChEBI" id="CHEBI:29985"/>
        <dbReference type="ChEBI" id="CHEBI:35235"/>
        <dbReference type="ChEBI" id="CHEBI:57678"/>
        <dbReference type="EC" id="2.6.1.3"/>
    </reaction>
    <physiologicalReaction direction="left-to-right" evidence="19">
        <dbReference type="Rhea" id="RHEA:17442"/>
    </physiologicalReaction>
</comment>
<dbReference type="SUPFAM" id="SSF53383">
    <property type="entry name" value="PLP-dependent transferases"/>
    <property type="match status" value="1"/>
</dbReference>
<evidence type="ECO:0000256" key="4">
    <source>
        <dbReference type="ARBA" id="ARBA00011738"/>
    </source>
</evidence>
<dbReference type="InterPro" id="IPR015421">
    <property type="entry name" value="PyrdxlP-dep_Trfase_major"/>
</dbReference>
<evidence type="ECO:0000256" key="18">
    <source>
        <dbReference type="ARBA" id="ARBA00048761"/>
    </source>
</evidence>
<comment type="catalytic activity">
    <reaction evidence="11">
        <text>(2S)-2-aminobutanoate + 2-oxoglutarate = 2-oxobutanoate + L-glutamate</text>
        <dbReference type="Rhea" id="RHEA:70223"/>
        <dbReference type="ChEBI" id="CHEBI:16763"/>
        <dbReference type="ChEBI" id="CHEBI:16810"/>
        <dbReference type="ChEBI" id="CHEBI:29985"/>
        <dbReference type="ChEBI" id="CHEBI:74359"/>
    </reaction>
    <physiologicalReaction direction="right-to-left" evidence="11">
        <dbReference type="Rhea" id="RHEA:70225"/>
    </physiologicalReaction>
</comment>
<dbReference type="FunFam" id="3.90.1150.10:FF:000001">
    <property type="entry name" value="Aspartate aminotransferase"/>
    <property type="match status" value="1"/>
</dbReference>
<dbReference type="EC" id="2.6.1.3" evidence="12"/>
<dbReference type="Proteomes" id="UP000440578">
    <property type="component" value="Unassembled WGS sequence"/>
</dbReference>
<dbReference type="InterPro" id="IPR015424">
    <property type="entry name" value="PyrdxlP-dep_Trfase"/>
</dbReference>
<keyword evidence="6" id="KW-0963">Cytoplasm</keyword>
<dbReference type="NCBIfam" id="NF006719">
    <property type="entry name" value="PRK09257.1"/>
    <property type="match status" value="1"/>
</dbReference>
<evidence type="ECO:0000256" key="10">
    <source>
        <dbReference type="ARBA" id="ARBA00030923"/>
    </source>
</evidence>
<dbReference type="GO" id="GO:0047801">
    <property type="term" value="F:L-cysteine transaminase activity"/>
    <property type="evidence" value="ECO:0007669"/>
    <property type="project" value="UniProtKB-EC"/>
</dbReference>
<comment type="catalytic activity">
    <reaction evidence="18">
        <text>3-sulfino-L-alanine + 2-oxoglutarate = 3-sulfinopyruvate + L-glutamate</text>
        <dbReference type="Rhea" id="RHEA:70295"/>
        <dbReference type="ChEBI" id="CHEBI:16810"/>
        <dbReference type="ChEBI" id="CHEBI:29985"/>
        <dbReference type="ChEBI" id="CHEBI:61085"/>
        <dbReference type="ChEBI" id="CHEBI:140699"/>
    </reaction>
    <physiologicalReaction direction="right-to-left" evidence="18">
        <dbReference type="Rhea" id="RHEA:70297"/>
    </physiologicalReaction>
</comment>
<dbReference type="GO" id="GO:0005829">
    <property type="term" value="C:cytosol"/>
    <property type="evidence" value="ECO:0007669"/>
    <property type="project" value="TreeGrafter"/>
</dbReference>
<evidence type="ECO:0000256" key="6">
    <source>
        <dbReference type="ARBA" id="ARBA00022490"/>
    </source>
</evidence>
<evidence type="ECO:0000256" key="19">
    <source>
        <dbReference type="ARBA" id="ARBA00049350"/>
    </source>
</evidence>
<protein>
    <recommendedName>
        <fullName evidence="13">Aspartate aminotransferase, cytoplasmic</fullName>
        <ecNumber evidence="5">2.6.1.1</ecNumber>
        <ecNumber evidence="12">2.6.1.3</ecNumber>
    </recommendedName>
    <alternativeName>
        <fullName evidence="14">Cysteine aminotransferase, cytoplasmic</fullName>
    </alternativeName>
    <alternativeName>
        <fullName evidence="15">Cysteine transaminase, cytoplasmic</fullName>
    </alternativeName>
    <alternativeName>
        <fullName evidence="16">Glutamate oxaloacetate transaminase 1</fullName>
    </alternativeName>
    <alternativeName>
        <fullName evidence="10">Transaminase A</fullName>
    </alternativeName>
</protein>
<dbReference type="InterPro" id="IPR000796">
    <property type="entry name" value="Asp_trans"/>
</dbReference>
<comment type="subunit">
    <text evidence="4">Homodimer.</text>
</comment>
<dbReference type="GO" id="GO:0030170">
    <property type="term" value="F:pyridoxal phosphate binding"/>
    <property type="evidence" value="ECO:0007669"/>
    <property type="project" value="InterPro"/>
</dbReference>
<evidence type="ECO:0000256" key="15">
    <source>
        <dbReference type="ARBA" id="ARBA00042175"/>
    </source>
</evidence>
<dbReference type="Gene3D" id="3.40.640.10">
    <property type="entry name" value="Type I PLP-dependent aspartate aminotransferase-like (Major domain)"/>
    <property type="match status" value="1"/>
</dbReference>
<dbReference type="EC" id="2.6.1.1" evidence="5"/>
<evidence type="ECO:0000259" key="20">
    <source>
        <dbReference type="Pfam" id="PF00155"/>
    </source>
</evidence>
<dbReference type="InterPro" id="IPR015422">
    <property type="entry name" value="PyrdxlP-dep_Trfase_small"/>
</dbReference>
<accession>A0A6A4W369</accession>
<gene>
    <name evidence="21" type="primary">Got1</name>
    <name evidence="21" type="ORF">FJT64_005062</name>
</gene>
<dbReference type="GO" id="GO:0006532">
    <property type="term" value="P:aspartate biosynthetic process"/>
    <property type="evidence" value="ECO:0007669"/>
    <property type="project" value="TreeGrafter"/>
</dbReference>